<dbReference type="EMBL" id="BARV01006673">
    <property type="protein sequence ID" value="GAI15829.1"/>
    <property type="molecule type" value="Genomic_DNA"/>
</dbReference>
<comment type="caution">
    <text evidence="1">The sequence shown here is derived from an EMBL/GenBank/DDBJ whole genome shotgun (WGS) entry which is preliminary data.</text>
</comment>
<reference evidence="1" key="1">
    <citation type="journal article" date="2014" name="Front. Microbiol.">
        <title>High frequency of phylogenetically diverse reductive dehalogenase-homologous genes in deep subseafloor sedimentary metagenomes.</title>
        <authorList>
            <person name="Kawai M."/>
            <person name="Futagami T."/>
            <person name="Toyoda A."/>
            <person name="Takaki Y."/>
            <person name="Nishi S."/>
            <person name="Hori S."/>
            <person name="Arai W."/>
            <person name="Tsubouchi T."/>
            <person name="Morono Y."/>
            <person name="Uchiyama I."/>
            <person name="Ito T."/>
            <person name="Fujiyama A."/>
            <person name="Inagaki F."/>
            <person name="Takami H."/>
        </authorList>
    </citation>
    <scope>NUCLEOTIDE SEQUENCE</scope>
    <source>
        <strain evidence="1">Expedition CK06-06</strain>
    </source>
</reference>
<proteinExistence type="predicted"/>
<name>X1NAZ9_9ZZZZ</name>
<evidence type="ECO:0000313" key="1">
    <source>
        <dbReference type="EMBL" id="GAI15829.1"/>
    </source>
</evidence>
<dbReference type="Gene3D" id="3.20.20.210">
    <property type="match status" value="1"/>
</dbReference>
<dbReference type="InterPro" id="IPR038071">
    <property type="entry name" value="UROD/MetE-like_sf"/>
</dbReference>
<feature type="non-terminal residue" evidence="1">
    <location>
        <position position="61"/>
    </location>
</feature>
<dbReference type="AlphaFoldDB" id="X1NAZ9"/>
<accession>X1NAZ9</accession>
<protein>
    <submittedName>
        <fullName evidence="1">Uncharacterized protein</fullName>
    </submittedName>
</protein>
<organism evidence="1">
    <name type="scientific">marine sediment metagenome</name>
    <dbReference type="NCBI Taxonomy" id="412755"/>
    <lineage>
        <taxon>unclassified sequences</taxon>
        <taxon>metagenomes</taxon>
        <taxon>ecological metagenomes</taxon>
    </lineage>
</organism>
<sequence>MIYQAVQNKVSVIYLTGTDFGAQEGLLISKEIYKKLFKPFHKRANDWIHQNTRWKTFIHSC</sequence>
<gene>
    <name evidence="1" type="ORF">S06H3_13668</name>
</gene>